<evidence type="ECO:0000259" key="4">
    <source>
        <dbReference type="Pfam" id="PF22725"/>
    </source>
</evidence>
<dbReference type="Gene3D" id="3.40.50.720">
    <property type="entry name" value="NAD(P)-binding Rossmann-like Domain"/>
    <property type="match status" value="1"/>
</dbReference>
<comment type="caution">
    <text evidence="5">The sequence shown here is derived from an EMBL/GenBank/DDBJ whole genome shotgun (WGS) entry which is preliminary data.</text>
</comment>
<reference evidence="5 6" key="1">
    <citation type="submission" date="2019-03" db="EMBL/GenBank/DDBJ databases">
        <title>Genomic Encyclopedia of Type Strains, Phase IV (KMG-IV): sequencing the most valuable type-strain genomes for metagenomic binning, comparative biology and taxonomic classification.</title>
        <authorList>
            <person name="Goeker M."/>
        </authorList>
    </citation>
    <scope>NUCLEOTIDE SEQUENCE [LARGE SCALE GENOMIC DNA]</scope>
    <source>
        <strain evidence="5 6">DSM 29481</strain>
    </source>
</reference>
<dbReference type="Pfam" id="PF01408">
    <property type="entry name" value="GFO_IDH_MocA"/>
    <property type="match status" value="1"/>
</dbReference>
<dbReference type="InterPro" id="IPR050984">
    <property type="entry name" value="Gfo/Idh/MocA_domain"/>
</dbReference>
<dbReference type="Proteomes" id="UP000295773">
    <property type="component" value="Unassembled WGS sequence"/>
</dbReference>
<dbReference type="RefSeq" id="WP_132224985.1">
    <property type="nucleotide sequence ID" value="NZ_JANKBG010000013.1"/>
</dbReference>
<dbReference type="SUPFAM" id="SSF55347">
    <property type="entry name" value="Glyceraldehyde-3-phosphate dehydrogenase-like, C-terminal domain"/>
    <property type="match status" value="1"/>
</dbReference>
<evidence type="ECO:0000313" key="5">
    <source>
        <dbReference type="EMBL" id="TCU58394.1"/>
    </source>
</evidence>
<dbReference type="InterPro" id="IPR036291">
    <property type="entry name" value="NAD(P)-bd_dom_sf"/>
</dbReference>
<dbReference type="PANTHER" id="PTHR22604">
    <property type="entry name" value="OXIDOREDUCTASES"/>
    <property type="match status" value="1"/>
</dbReference>
<protein>
    <submittedName>
        <fullName evidence="5">Putative dehydrogenase</fullName>
    </submittedName>
</protein>
<dbReference type="GO" id="GO:0016491">
    <property type="term" value="F:oxidoreductase activity"/>
    <property type="evidence" value="ECO:0007669"/>
    <property type="project" value="UniProtKB-KW"/>
</dbReference>
<dbReference type="AlphaFoldDB" id="A0A4R3TB54"/>
<evidence type="ECO:0000313" key="6">
    <source>
        <dbReference type="Proteomes" id="UP000295773"/>
    </source>
</evidence>
<feature type="domain" description="GFO/IDH/MocA-like oxidoreductase" evidence="4">
    <location>
        <begin position="130"/>
        <end position="247"/>
    </location>
</feature>
<evidence type="ECO:0000256" key="1">
    <source>
        <dbReference type="ARBA" id="ARBA00010928"/>
    </source>
</evidence>
<keyword evidence="6" id="KW-1185">Reference proteome</keyword>
<evidence type="ECO:0000256" key="2">
    <source>
        <dbReference type="ARBA" id="ARBA00023002"/>
    </source>
</evidence>
<proteinExistence type="inferred from homology"/>
<dbReference type="EMBL" id="SMBP01000013">
    <property type="protein sequence ID" value="TCU58394.1"/>
    <property type="molecule type" value="Genomic_DNA"/>
</dbReference>
<dbReference type="GO" id="GO:0000166">
    <property type="term" value="F:nucleotide binding"/>
    <property type="evidence" value="ECO:0007669"/>
    <property type="project" value="InterPro"/>
</dbReference>
<dbReference type="Pfam" id="PF22725">
    <property type="entry name" value="GFO_IDH_MocA_C3"/>
    <property type="match status" value="1"/>
</dbReference>
<accession>A0A4R3TB54</accession>
<dbReference type="InterPro" id="IPR000683">
    <property type="entry name" value="Gfo/Idh/MocA-like_OxRdtase_N"/>
</dbReference>
<dbReference type="InterPro" id="IPR055170">
    <property type="entry name" value="GFO_IDH_MocA-like_dom"/>
</dbReference>
<gene>
    <name evidence="5" type="ORF">EDD61_11318</name>
</gene>
<dbReference type="PANTHER" id="PTHR22604:SF105">
    <property type="entry name" value="TRANS-1,2-DIHYDROBENZENE-1,2-DIOL DEHYDROGENASE"/>
    <property type="match status" value="1"/>
</dbReference>
<organism evidence="5 6">
    <name type="scientific">Longicatena caecimuris</name>
    <dbReference type="NCBI Taxonomy" id="1796635"/>
    <lineage>
        <taxon>Bacteria</taxon>
        <taxon>Bacillati</taxon>
        <taxon>Bacillota</taxon>
        <taxon>Erysipelotrichia</taxon>
        <taxon>Erysipelotrichales</taxon>
        <taxon>Erysipelotrichaceae</taxon>
        <taxon>Longicatena</taxon>
    </lineage>
</organism>
<name>A0A4R3TB54_9FIRM</name>
<dbReference type="Gene3D" id="3.30.360.10">
    <property type="entry name" value="Dihydrodipicolinate Reductase, domain 2"/>
    <property type="match status" value="1"/>
</dbReference>
<dbReference type="SUPFAM" id="SSF51735">
    <property type="entry name" value="NAD(P)-binding Rossmann-fold domains"/>
    <property type="match status" value="1"/>
</dbReference>
<evidence type="ECO:0000259" key="3">
    <source>
        <dbReference type="Pfam" id="PF01408"/>
    </source>
</evidence>
<feature type="domain" description="Gfo/Idh/MocA-like oxidoreductase N-terminal" evidence="3">
    <location>
        <begin position="3"/>
        <end position="119"/>
    </location>
</feature>
<sequence length="322" mass="36510">MKNIGIMGLGKISHRVAKGIAYAHNAQLYAVASRNIAHAQDFQKQHPCPKAYGSYEGMLHDPQVDMVYICTPNYLHYTHIMACLQHHKHVVCEKPFVANHEQVVECFAFAKKQGCFLMEAEKTIFTPLNQTIQQMIQDGAIGQLSYIEASYGYDLGKENMPDDFWGYRQEDGGCSYDVGVYPLVYANFFANSRLVSCKDMVHLTQKGYDDFMQCLLQYENGIMASIRSCWNMTVENKGFLYGDNGYIVCENFWKNTEALLVKEDGQEKIQVCMESDFTPEIEHAVDCMEQGLLESPLMSQAASMEVMRVLDQIKGRTCVGVK</sequence>
<comment type="similarity">
    <text evidence="1">Belongs to the Gfo/Idh/MocA family.</text>
</comment>
<keyword evidence="2" id="KW-0560">Oxidoreductase</keyword>